<dbReference type="Proteomes" id="UP000091979">
    <property type="component" value="Unassembled WGS sequence"/>
</dbReference>
<evidence type="ECO:0000313" key="2">
    <source>
        <dbReference type="Proteomes" id="UP000091979"/>
    </source>
</evidence>
<accession>A0A1B7XDS1</accession>
<comment type="caution">
    <text evidence="1">The sequence shown here is derived from an EMBL/GenBank/DDBJ whole genome shotgun (WGS) entry which is preliminary data.</text>
</comment>
<dbReference type="PATRIC" id="fig|1560234.3.peg.459"/>
<keyword evidence="2" id="KW-1185">Reference proteome</keyword>
<dbReference type="RefSeq" id="WP_066854424.1">
    <property type="nucleotide sequence ID" value="NZ_JXMS01000011.1"/>
</dbReference>
<dbReference type="EMBL" id="JXMS01000011">
    <property type="protein sequence ID" value="OBQ52144.1"/>
    <property type="molecule type" value="Genomic_DNA"/>
</dbReference>
<protein>
    <submittedName>
        <fullName evidence="1">Uncharacterized protein</fullName>
    </submittedName>
</protein>
<proteinExistence type="predicted"/>
<gene>
    <name evidence="1" type="ORF">SP90_08190</name>
</gene>
<organism evidence="1 2">
    <name type="scientific">Halodesulfovibrio spirochaetisodalis</name>
    <dbReference type="NCBI Taxonomy" id="1560234"/>
    <lineage>
        <taxon>Bacteria</taxon>
        <taxon>Pseudomonadati</taxon>
        <taxon>Thermodesulfobacteriota</taxon>
        <taxon>Desulfovibrionia</taxon>
        <taxon>Desulfovibrionales</taxon>
        <taxon>Desulfovibrionaceae</taxon>
        <taxon>Halodesulfovibrio</taxon>
    </lineage>
</organism>
<evidence type="ECO:0000313" key="1">
    <source>
        <dbReference type="EMBL" id="OBQ52144.1"/>
    </source>
</evidence>
<name>A0A1B7XDS1_9BACT</name>
<sequence length="94" mass="10498">MHTLTDCEQAVKNVLQDSAYQESYKWDNTDTEQTSLNRTNGTAMAVFIAEIIQDNNAPCVEEVIGLLEEFIQECTATEKTTLLEELRVALNNAG</sequence>
<reference evidence="1 2" key="1">
    <citation type="submission" date="2015-01" db="EMBL/GenBank/DDBJ databases">
        <title>Desulfovibrio sp. JC271 draft genome sequence.</title>
        <authorList>
            <person name="Shivani Y."/>
            <person name="Subhash Y."/>
            <person name="Sasikala C."/>
            <person name="Ramana C.V."/>
        </authorList>
    </citation>
    <scope>NUCLEOTIDE SEQUENCE [LARGE SCALE GENOMIC DNA]</scope>
    <source>
        <strain evidence="1 2">JC271</strain>
    </source>
</reference>
<dbReference type="STRING" id="1560234.SP90_08190"/>
<dbReference type="AlphaFoldDB" id="A0A1B7XDS1"/>
<dbReference type="OrthoDB" id="5465175at2"/>